<dbReference type="PANTHER" id="PTHR10131">
    <property type="entry name" value="TNF RECEPTOR ASSOCIATED FACTOR"/>
    <property type="match status" value="1"/>
</dbReference>
<dbReference type="PROSITE" id="PS50089">
    <property type="entry name" value="ZF_RING_2"/>
    <property type="match status" value="1"/>
</dbReference>
<keyword evidence="9" id="KW-0832">Ubl conjugation</keyword>
<evidence type="ECO:0000256" key="8">
    <source>
        <dbReference type="ARBA" id="ARBA00022833"/>
    </source>
</evidence>
<dbReference type="GO" id="GO:0005737">
    <property type="term" value="C:cytoplasm"/>
    <property type="evidence" value="ECO:0007669"/>
    <property type="project" value="UniProtKB-SubCell"/>
</dbReference>
<evidence type="ECO:0000256" key="1">
    <source>
        <dbReference type="ARBA" id="ARBA00004496"/>
    </source>
</evidence>
<keyword evidence="7 11" id="KW-0863">Zinc-finger</keyword>
<keyword evidence="4" id="KW-0053">Apoptosis</keyword>
<evidence type="ECO:0000256" key="10">
    <source>
        <dbReference type="ARBA" id="ARBA00023054"/>
    </source>
</evidence>
<accession>A0A385L2T9</accession>
<feature type="zinc finger region" description="TRAF-type" evidence="11">
    <location>
        <begin position="117"/>
        <end position="172"/>
    </location>
</feature>
<evidence type="ECO:0000313" key="18">
    <source>
        <dbReference type="EMBL" id="AYA22141.1"/>
    </source>
</evidence>
<dbReference type="EMBL" id="MH053132">
    <property type="protein sequence ID" value="AYA22141.1"/>
    <property type="molecule type" value="mRNA"/>
</dbReference>
<dbReference type="SMART" id="SM00061">
    <property type="entry name" value="MATH"/>
    <property type="match status" value="1"/>
</dbReference>
<dbReference type="GO" id="GO:0009898">
    <property type="term" value="C:cytoplasmic side of plasma membrane"/>
    <property type="evidence" value="ECO:0007669"/>
    <property type="project" value="TreeGrafter"/>
</dbReference>
<dbReference type="PROSITE" id="PS50145">
    <property type="entry name" value="ZF_TRAF"/>
    <property type="match status" value="2"/>
</dbReference>
<dbReference type="GO" id="GO:0042981">
    <property type="term" value="P:regulation of apoptotic process"/>
    <property type="evidence" value="ECO:0007669"/>
    <property type="project" value="InterPro"/>
</dbReference>
<dbReference type="PANTHER" id="PTHR10131:SF153">
    <property type="entry name" value="RING-TYPE DOMAIN-CONTAINING PROTEIN"/>
    <property type="match status" value="1"/>
</dbReference>
<gene>
    <name evidence="18" type="primary">TRAF3</name>
</gene>
<dbReference type="FunFam" id="2.60.210.10:FF:000001">
    <property type="entry name" value="TNF receptor-associated factor"/>
    <property type="match status" value="1"/>
</dbReference>
<proteinExistence type="evidence at transcript level"/>
<dbReference type="InterPro" id="IPR018957">
    <property type="entry name" value="Znf_C3HC4_RING-type"/>
</dbReference>
<dbReference type="GO" id="GO:0007165">
    <property type="term" value="P:signal transduction"/>
    <property type="evidence" value="ECO:0007669"/>
    <property type="project" value="InterPro"/>
</dbReference>
<evidence type="ECO:0000256" key="5">
    <source>
        <dbReference type="ARBA" id="ARBA00022723"/>
    </source>
</evidence>
<reference evidence="18" key="1">
    <citation type="submission" date="2018-03" db="EMBL/GenBank/DDBJ databases">
        <title>TNF receptor-associated factors (TRAFs) mediated the innate immune response in Mytilus coruscus.</title>
        <authorList>
            <person name="Qi P."/>
        </authorList>
    </citation>
    <scope>NUCLEOTIDE SEQUENCE</scope>
</reference>
<dbReference type="GO" id="GO:0006915">
    <property type="term" value="P:apoptotic process"/>
    <property type="evidence" value="ECO:0007669"/>
    <property type="project" value="UniProtKB-KW"/>
</dbReference>
<evidence type="ECO:0000256" key="9">
    <source>
        <dbReference type="ARBA" id="ARBA00022843"/>
    </source>
</evidence>
<feature type="domain" description="TRAF-type" evidence="16">
    <location>
        <begin position="117"/>
        <end position="172"/>
    </location>
</feature>
<feature type="coiled-coil region" evidence="12">
    <location>
        <begin position="248"/>
        <end position="282"/>
    </location>
</feature>
<dbReference type="PROSITE" id="PS51081">
    <property type="entry name" value="ZF_SIAH"/>
    <property type="match status" value="1"/>
</dbReference>
<dbReference type="GO" id="GO:0043122">
    <property type="term" value="P:regulation of canonical NF-kappaB signal transduction"/>
    <property type="evidence" value="ECO:0007669"/>
    <property type="project" value="TreeGrafter"/>
</dbReference>
<dbReference type="Gene3D" id="2.60.210.10">
    <property type="entry name" value="Apoptosis, Tumor Necrosis Factor Receptor Associated Protein 2, Chain A"/>
    <property type="match status" value="1"/>
</dbReference>
<dbReference type="InterPro" id="IPR049342">
    <property type="entry name" value="TRAF1-6_MATH_dom"/>
</dbReference>
<dbReference type="CDD" id="cd16449">
    <property type="entry name" value="RING-HC"/>
    <property type="match status" value="1"/>
</dbReference>
<keyword evidence="8 11" id="KW-0862">Zinc</keyword>
<feature type="region of interest" description="Disordered" evidence="13">
    <location>
        <begin position="348"/>
        <end position="372"/>
    </location>
</feature>
<protein>
    <submittedName>
        <fullName evidence="18">TNF receptor-associated factor 3</fullName>
    </submittedName>
</protein>
<keyword evidence="5 11" id="KW-0479">Metal-binding</keyword>
<dbReference type="SUPFAM" id="SSF49599">
    <property type="entry name" value="TRAF domain-like"/>
    <property type="match status" value="3"/>
</dbReference>
<evidence type="ECO:0000259" key="16">
    <source>
        <dbReference type="PROSITE" id="PS50145"/>
    </source>
</evidence>
<evidence type="ECO:0000256" key="12">
    <source>
        <dbReference type="SAM" id="Coils"/>
    </source>
</evidence>
<feature type="domain" description="RING-type" evidence="14">
    <location>
        <begin position="29"/>
        <end position="68"/>
    </location>
</feature>
<sequence length="562" mass="64222">MSSMSSRSIISTPAETPEFVELDLRNNSCPICNNVLRDCVQLPCGHKTCESCIDQLFNNSISEGTCPVKDEDCFAFSRSDVVPDYGTRREILKSKVYCPYKTNGCATTIEWQKLQNHKESCEHKPRECPNRNDGCQEVLSFKDLTDHITNHCLYSLVSCPDCQTPVMRKDLQNHQDDCTRYPITCKFHCDVGELPREEMKVHENSCPKKLAKCPYASAGCAFEGKENEINEHEKSALVYHLSLNQDYAKNMELQNFNIQHEMQILKDQKVHMEEEIIATRNDYRTLVQHYEGLKKDYVDFQMRVVSTVEKVFGMEELLKNVPSKHTTDNLGRELRSLKDNQEELNRKLSDFDRQGFTSGGDTRRGNTDPSSTEALKKQISNLEKQAAIQDIRLAELDLRFQILETASYNGILIWKIMDFARRKNDAVSGRTYSLFSQPFYTGRFGYKMCGRVYLNGDGMGKGTHLSLFFVVMKGEHDALMPWPFQQNIQMGLLDQQDGSSPVSDSFRPDTSSSSFQRPTTDMNTAVGCPMFVSHAKLETRKYLRDDTIFLKIAVDISGLPHH</sequence>
<dbReference type="InterPro" id="IPR013083">
    <property type="entry name" value="Znf_RING/FYVE/PHD"/>
</dbReference>
<dbReference type="InterPro" id="IPR001293">
    <property type="entry name" value="Znf_TRAF"/>
</dbReference>
<evidence type="ECO:0000259" key="17">
    <source>
        <dbReference type="PROSITE" id="PS51081"/>
    </source>
</evidence>
<keyword evidence="2" id="KW-0963">Cytoplasm</keyword>
<dbReference type="InterPro" id="IPR008974">
    <property type="entry name" value="TRAF-like"/>
</dbReference>
<dbReference type="Pfam" id="PF02176">
    <property type="entry name" value="zf-TRAF"/>
    <property type="match status" value="1"/>
</dbReference>
<dbReference type="PIRSF" id="PIRSF015614">
    <property type="entry name" value="TRAF"/>
    <property type="match status" value="1"/>
</dbReference>
<dbReference type="GO" id="GO:0005164">
    <property type="term" value="F:tumor necrosis factor receptor binding"/>
    <property type="evidence" value="ECO:0007669"/>
    <property type="project" value="TreeGrafter"/>
</dbReference>
<keyword evidence="18" id="KW-0675">Receptor</keyword>
<dbReference type="SMART" id="SM00184">
    <property type="entry name" value="RING"/>
    <property type="match status" value="1"/>
</dbReference>
<evidence type="ECO:0000256" key="13">
    <source>
        <dbReference type="SAM" id="MobiDB-lite"/>
    </source>
</evidence>
<keyword evidence="10 12" id="KW-0175">Coiled coil</keyword>
<feature type="domain" description="MATH" evidence="15">
    <location>
        <begin position="409"/>
        <end position="554"/>
    </location>
</feature>
<dbReference type="InterPro" id="IPR012227">
    <property type="entry name" value="TNF_rcpt-assoc_TRAF_met"/>
</dbReference>
<feature type="domain" description="TRAF-type" evidence="16">
    <location>
        <begin position="174"/>
        <end position="223"/>
    </location>
</feature>
<dbReference type="AlphaFoldDB" id="A0A385L2T9"/>
<dbReference type="InterPro" id="IPR013010">
    <property type="entry name" value="Znf_SIAH"/>
</dbReference>
<evidence type="ECO:0000259" key="14">
    <source>
        <dbReference type="PROSITE" id="PS50089"/>
    </source>
</evidence>
<dbReference type="GO" id="GO:0008270">
    <property type="term" value="F:zinc ion binding"/>
    <property type="evidence" value="ECO:0007669"/>
    <property type="project" value="UniProtKB-KW"/>
</dbReference>
<dbReference type="PROSITE" id="PS50144">
    <property type="entry name" value="MATH"/>
    <property type="match status" value="1"/>
</dbReference>
<feature type="domain" description="SIAH-type" evidence="17">
    <location>
        <begin position="93"/>
        <end position="153"/>
    </location>
</feature>
<dbReference type="InterPro" id="IPR002083">
    <property type="entry name" value="MATH/TRAF_dom"/>
</dbReference>
<evidence type="ECO:0000256" key="6">
    <source>
        <dbReference type="ARBA" id="ARBA00022737"/>
    </source>
</evidence>
<name>A0A385L2T9_MYTCO</name>
<evidence type="ECO:0000256" key="11">
    <source>
        <dbReference type="PROSITE-ProRule" id="PRU00207"/>
    </source>
</evidence>
<dbReference type="SUPFAM" id="SSF57953">
    <property type="entry name" value="Trimerization domain of TRAF"/>
    <property type="match status" value="1"/>
</dbReference>
<evidence type="ECO:0000259" key="15">
    <source>
        <dbReference type="PROSITE" id="PS50144"/>
    </source>
</evidence>
<dbReference type="SUPFAM" id="SSF57850">
    <property type="entry name" value="RING/U-box"/>
    <property type="match status" value="1"/>
</dbReference>
<dbReference type="Pfam" id="PF21355">
    <property type="entry name" value="TRAF-mep_MATH"/>
    <property type="match status" value="1"/>
</dbReference>
<feature type="region of interest" description="Disordered" evidence="13">
    <location>
        <begin position="495"/>
        <end position="521"/>
    </location>
</feature>
<comment type="subcellular location">
    <subcellularLocation>
        <location evidence="1">Cytoplasm</location>
    </subcellularLocation>
</comment>
<feature type="zinc finger region" description="TRAF-type" evidence="11">
    <location>
        <begin position="174"/>
        <end position="223"/>
    </location>
</feature>
<evidence type="ECO:0000256" key="3">
    <source>
        <dbReference type="ARBA" id="ARBA00022499"/>
    </source>
</evidence>
<dbReference type="InterPro" id="IPR001841">
    <property type="entry name" value="Znf_RING"/>
</dbReference>
<feature type="compositionally biased region" description="Low complexity" evidence="13">
    <location>
        <begin position="503"/>
        <end position="515"/>
    </location>
</feature>
<dbReference type="Gene3D" id="3.30.40.10">
    <property type="entry name" value="Zinc/RING finger domain, C3HC4 (zinc finger)"/>
    <property type="match status" value="3"/>
</dbReference>
<organism evidence="18">
    <name type="scientific">Mytilus coruscus</name>
    <name type="common">Sea mussel</name>
    <dbReference type="NCBI Taxonomy" id="42192"/>
    <lineage>
        <taxon>Eukaryota</taxon>
        <taxon>Metazoa</taxon>
        <taxon>Spiralia</taxon>
        <taxon>Lophotrochozoa</taxon>
        <taxon>Mollusca</taxon>
        <taxon>Bivalvia</taxon>
        <taxon>Autobranchia</taxon>
        <taxon>Pteriomorphia</taxon>
        <taxon>Mytilida</taxon>
        <taxon>Mytiloidea</taxon>
        <taxon>Mytilidae</taxon>
        <taxon>Mytilinae</taxon>
        <taxon>Mytilus</taxon>
    </lineage>
</organism>
<dbReference type="Pfam" id="PF00097">
    <property type="entry name" value="zf-C3HC4"/>
    <property type="match status" value="1"/>
</dbReference>
<evidence type="ECO:0000256" key="7">
    <source>
        <dbReference type="ARBA" id="ARBA00022771"/>
    </source>
</evidence>
<evidence type="ECO:0000256" key="2">
    <source>
        <dbReference type="ARBA" id="ARBA00022490"/>
    </source>
</evidence>
<evidence type="ECO:0000256" key="4">
    <source>
        <dbReference type="ARBA" id="ARBA00022703"/>
    </source>
</evidence>
<keyword evidence="6" id="KW-0677">Repeat</keyword>
<keyword evidence="3" id="KW-1017">Isopeptide bond</keyword>